<protein>
    <submittedName>
        <fullName evidence="2">Uncharacterized protein</fullName>
    </submittedName>
</protein>
<comment type="caution">
    <text evidence="2">The sequence shown here is derived from an EMBL/GenBank/DDBJ whole genome shotgun (WGS) entry which is preliminary data.</text>
</comment>
<feature type="region of interest" description="Disordered" evidence="1">
    <location>
        <begin position="91"/>
        <end position="120"/>
    </location>
</feature>
<proteinExistence type="predicted"/>
<evidence type="ECO:0000256" key="1">
    <source>
        <dbReference type="SAM" id="MobiDB-lite"/>
    </source>
</evidence>
<reference evidence="2 3" key="1">
    <citation type="submission" date="2024-11" db="EMBL/GenBank/DDBJ databases">
        <title>Adaptive evolution of stress response genes in parasites aligns with host niche diversity.</title>
        <authorList>
            <person name="Hahn C."/>
            <person name="Resl P."/>
        </authorList>
    </citation>
    <scope>NUCLEOTIDE SEQUENCE [LARGE SCALE GENOMIC DNA]</scope>
    <source>
        <strain evidence="2">EGGRZ-B1_66</strain>
        <tissue evidence="2">Body</tissue>
    </source>
</reference>
<feature type="compositionally biased region" description="Polar residues" evidence="1">
    <location>
        <begin position="107"/>
        <end position="120"/>
    </location>
</feature>
<evidence type="ECO:0000313" key="2">
    <source>
        <dbReference type="EMBL" id="KAL3315378.1"/>
    </source>
</evidence>
<gene>
    <name evidence="2" type="ORF">Ciccas_005998</name>
</gene>
<sequence length="182" mass="19888">EISGENVIRENMELQEREARRRRMEEIMSKLKKSDSDCEIRLSVSSPGLDNRPPLPPRSEETKQIALLHIAEDTKKSLQHLDEILNAHAACDSNRSESPKSAKLENYSETSSPGSNNTGSFNREILEKMLASGRLDGKSRAAAILKNKMAGKSLTAGFSGTSGISAEHKVTTSTGLFALATF</sequence>
<name>A0ABD2Q7E2_9PLAT</name>
<dbReference type="Proteomes" id="UP001626550">
    <property type="component" value="Unassembled WGS sequence"/>
</dbReference>
<accession>A0ABD2Q7E2</accession>
<organism evidence="2 3">
    <name type="scientific">Cichlidogyrus casuarinus</name>
    <dbReference type="NCBI Taxonomy" id="1844966"/>
    <lineage>
        <taxon>Eukaryota</taxon>
        <taxon>Metazoa</taxon>
        <taxon>Spiralia</taxon>
        <taxon>Lophotrochozoa</taxon>
        <taxon>Platyhelminthes</taxon>
        <taxon>Monogenea</taxon>
        <taxon>Monopisthocotylea</taxon>
        <taxon>Dactylogyridea</taxon>
        <taxon>Ancyrocephalidae</taxon>
        <taxon>Cichlidogyrus</taxon>
    </lineage>
</organism>
<feature type="non-terminal residue" evidence="2">
    <location>
        <position position="1"/>
    </location>
</feature>
<feature type="region of interest" description="Disordered" evidence="1">
    <location>
        <begin position="29"/>
        <end position="59"/>
    </location>
</feature>
<keyword evidence="3" id="KW-1185">Reference proteome</keyword>
<feature type="compositionally biased region" description="Basic and acidic residues" evidence="1">
    <location>
        <begin position="29"/>
        <end position="40"/>
    </location>
</feature>
<feature type="compositionally biased region" description="Basic and acidic residues" evidence="1">
    <location>
        <begin position="94"/>
        <end position="103"/>
    </location>
</feature>
<dbReference type="EMBL" id="JBJKFK010000766">
    <property type="protein sequence ID" value="KAL3315378.1"/>
    <property type="molecule type" value="Genomic_DNA"/>
</dbReference>
<dbReference type="AlphaFoldDB" id="A0ABD2Q7E2"/>
<evidence type="ECO:0000313" key="3">
    <source>
        <dbReference type="Proteomes" id="UP001626550"/>
    </source>
</evidence>